<sequence>MGKYLQFNGHRYLLFGTIPMADGWNKIYYWDQNEPGKIESRMVIGKIKALSHAEFEMIETQDHSASRQSAE</sequence>
<proteinExistence type="predicted"/>
<evidence type="ECO:0000313" key="2">
    <source>
        <dbReference type="Proteomes" id="UP000295008"/>
    </source>
</evidence>
<keyword evidence="2" id="KW-1185">Reference proteome</keyword>
<organism evidence="1 2">
    <name type="scientific">Hydrogenispora ethanolica</name>
    <dbReference type="NCBI Taxonomy" id="1082276"/>
    <lineage>
        <taxon>Bacteria</taxon>
        <taxon>Bacillati</taxon>
        <taxon>Bacillota</taxon>
        <taxon>Hydrogenispora</taxon>
    </lineage>
</organism>
<reference evidence="1 2" key="1">
    <citation type="submission" date="2019-03" db="EMBL/GenBank/DDBJ databases">
        <title>Genomic Encyclopedia of Type Strains, Phase IV (KMG-IV): sequencing the most valuable type-strain genomes for metagenomic binning, comparative biology and taxonomic classification.</title>
        <authorList>
            <person name="Goeker M."/>
        </authorList>
    </citation>
    <scope>NUCLEOTIDE SEQUENCE [LARGE SCALE GENOMIC DNA]</scope>
    <source>
        <strain evidence="1 2">LX-B</strain>
    </source>
</reference>
<dbReference type="RefSeq" id="WP_132012297.1">
    <property type="nucleotide sequence ID" value="NZ_SLUN01000001.1"/>
</dbReference>
<gene>
    <name evidence="1" type="ORF">EDC14_1001189</name>
</gene>
<accession>A0A4R1SC87</accession>
<dbReference type="EMBL" id="SLUN01000001">
    <property type="protein sequence ID" value="TCL76904.1"/>
    <property type="molecule type" value="Genomic_DNA"/>
</dbReference>
<evidence type="ECO:0000313" key="1">
    <source>
        <dbReference type="EMBL" id="TCL76904.1"/>
    </source>
</evidence>
<name>A0A4R1SC87_HYDET</name>
<comment type="caution">
    <text evidence="1">The sequence shown here is derived from an EMBL/GenBank/DDBJ whole genome shotgun (WGS) entry which is preliminary data.</text>
</comment>
<dbReference type="Proteomes" id="UP000295008">
    <property type="component" value="Unassembled WGS sequence"/>
</dbReference>
<dbReference type="AlphaFoldDB" id="A0A4R1SC87"/>
<protein>
    <submittedName>
        <fullName evidence="1">Uncharacterized protein</fullName>
    </submittedName>
</protein>